<dbReference type="AlphaFoldDB" id="A0A0T9RDA5"/>
<reference evidence="4" key="3">
    <citation type="submission" date="2015-03" db="EMBL/GenBank/DDBJ databases">
        <authorList>
            <consortium name="Pathogen Informatics"/>
        </authorList>
    </citation>
    <scope>NUCLEOTIDE SEQUENCE [LARGE SCALE GENOMIC DNA]</scope>
    <source>
        <strain evidence="4">A125KOH2</strain>
    </source>
</reference>
<keyword evidence="3" id="KW-1185">Reference proteome</keyword>
<reference evidence="1" key="1">
    <citation type="submission" date="2015-03" db="EMBL/GenBank/DDBJ databases">
        <authorList>
            <person name="Murphy D."/>
        </authorList>
    </citation>
    <scope>NUCLEOTIDE SEQUENCE [LARGE SCALE GENOMIC DNA]</scope>
    <source>
        <strain evidence="1">A125KOH2</strain>
    </source>
</reference>
<dbReference type="RefSeq" id="WP_049615176.1">
    <property type="nucleotide sequence ID" value="NZ_CAWMMU010000046.1"/>
</dbReference>
<protein>
    <submittedName>
        <fullName evidence="1">Uncharacterized protein</fullName>
    </submittedName>
</protein>
<gene>
    <name evidence="1" type="ORF">ERS008529_04384</name>
    <name evidence="2" type="ORF">ERS137968_04538</name>
</gene>
<sequence>MKSFQKMNEFERVATLPSITIDEIAKCLVGLSPTLLRREIDTEKLEVISHIKMRLKRTLEEVFKANKIERITKYTDYIASPHPVDDSEKISSDLIFSIGYNCLDTDETPEAIIERCSMAVQNIATKNKNNNLLSFIGGEAEKLGLQIIKNNRGVYKKDEELFNVNKLLGITLTLLAKEKHEQNNAKWMKKGDVICVEHIKEMVDMYIQENDISTDGLRASSLREKISSALKAIHD</sequence>
<dbReference type="STRING" id="1288385.ERS137968_04538"/>
<name>A0A0T9RDA5_9GAMM</name>
<dbReference type="Proteomes" id="UP000045840">
    <property type="component" value="Unassembled WGS sequence"/>
</dbReference>
<evidence type="ECO:0000313" key="3">
    <source>
        <dbReference type="Proteomes" id="UP000044625"/>
    </source>
</evidence>
<reference evidence="2 3" key="2">
    <citation type="submission" date="2015-03" db="EMBL/GenBank/DDBJ databases">
        <authorList>
            <consortium name="Pathogen Informatics"/>
            <person name="Murphy D."/>
        </authorList>
    </citation>
    <scope>NUCLEOTIDE SEQUENCE [LARGE SCALE GENOMIC DNA]</scope>
    <source>
        <strain evidence="3">type strain: CIP110230</strain>
        <strain evidence="2">Type strain: CIP110230</strain>
    </source>
</reference>
<dbReference type="OrthoDB" id="6506434at2"/>
<evidence type="ECO:0000313" key="2">
    <source>
        <dbReference type="EMBL" id="CRY69386.1"/>
    </source>
</evidence>
<accession>A0A0T9RDA5</accession>
<organism evidence="1 4">
    <name type="scientific">Yersinia pekkanenii</name>
    <dbReference type="NCBI Taxonomy" id="1288385"/>
    <lineage>
        <taxon>Bacteria</taxon>
        <taxon>Pseudomonadati</taxon>
        <taxon>Pseudomonadota</taxon>
        <taxon>Gammaproteobacteria</taxon>
        <taxon>Enterobacterales</taxon>
        <taxon>Yersiniaceae</taxon>
        <taxon>Yersinia</taxon>
    </lineage>
</organism>
<dbReference type="EMBL" id="CWJL01000046">
    <property type="protein sequence ID" value="CRY69386.1"/>
    <property type="molecule type" value="Genomic_DNA"/>
</dbReference>
<dbReference type="Proteomes" id="UP000044625">
    <property type="component" value="Unassembled WGS sequence"/>
</dbReference>
<dbReference type="EMBL" id="CQAZ01000068">
    <property type="protein sequence ID" value="CNI56912.1"/>
    <property type="molecule type" value="Genomic_DNA"/>
</dbReference>
<evidence type="ECO:0000313" key="1">
    <source>
        <dbReference type="EMBL" id="CNI56912.1"/>
    </source>
</evidence>
<proteinExistence type="predicted"/>
<evidence type="ECO:0000313" key="4">
    <source>
        <dbReference type="Proteomes" id="UP000045840"/>
    </source>
</evidence>